<dbReference type="Pfam" id="PF04138">
    <property type="entry name" value="GtrA_DPMS_TM"/>
    <property type="match status" value="1"/>
</dbReference>
<accession>A0A926EMG7</accession>
<evidence type="ECO:0000256" key="4">
    <source>
        <dbReference type="ARBA" id="ARBA00022989"/>
    </source>
</evidence>
<organism evidence="8 9">
    <name type="scientific">Youxingia wuxianensis</name>
    <dbReference type="NCBI Taxonomy" id="2763678"/>
    <lineage>
        <taxon>Bacteria</taxon>
        <taxon>Bacillati</taxon>
        <taxon>Bacillota</taxon>
        <taxon>Clostridia</taxon>
        <taxon>Eubacteriales</taxon>
        <taxon>Oscillospiraceae</taxon>
        <taxon>Youxingia</taxon>
    </lineage>
</organism>
<reference evidence="8" key="1">
    <citation type="submission" date="2020-08" db="EMBL/GenBank/DDBJ databases">
        <title>Genome public.</title>
        <authorList>
            <person name="Liu C."/>
            <person name="Sun Q."/>
        </authorList>
    </citation>
    <scope>NUCLEOTIDE SEQUENCE</scope>
    <source>
        <strain evidence="8">NSJ-64</strain>
    </source>
</reference>
<comment type="subcellular location">
    <subcellularLocation>
        <location evidence="1">Membrane</location>
        <topology evidence="1">Multi-pass membrane protein</topology>
    </subcellularLocation>
</comment>
<evidence type="ECO:0000256" key="1">
    <source>
        <dbReference type="ARBA" id="ARBA00004141"/>
    </source>
</evidence>
<keyword evidence="5 6" id="KW-0472">Membrane</keyword>
<evidence type="ECO:0000256" key="6">
    <source>
        <dbReference type="SAM" id="Phobius"/>
    </source>
</evidence>
<feature type="transmembrane region" description="Helical" evidence="6">
    <location>
        <begin position="20"/>
        <end position="39"/>
    </location>
</feature>
<dbReference type="Proteomes" id="UP000623678">
    <property type="component" value="Unassembled WGS sequence"/>
</dbReference>
<gene>
    <name evidence="8" type="ORF">H8705_05655</name>
</gene>
<evidence type="ECO:0000256" key="5">
    <source>
        <dbReference type="ARBA" id="ARBA00023136"/>
    </source>
</evidence>
<protein>
    <submittedName>
        <fullName evidence="8">GtrA family protein</fullName>
    </submittedName>
</protein>
<feature type="transmembrane region" description="Helical" evidence="6">
    <location>
        <begin position="74"/>
        <end position="97"/>
    </location>
</feature>
<dbReference type="EMBL" id="JACRTD010000003">
    <property type="protein sequence ID" value="MBC8585065.1"/>
    <property type="molecule type" value="Genomic_DNA"/>
</dbReference>
<keyword evidence="3 6" id="KW-0812">Transmembrane</keyword>
<sequence>MFRLGNLSEDEVKRIMKFGITGVANTLIDIGVYSLLALVLEANVFFSQCCGFLAGMLNSYLVNRSWTFKSNHRFFSLQLVKFVITNLIVLALSLLLLKIFIDFFLWGKFLAKLAATAITLVVNFLINRLWVFNN</sequence>
<comment type="caution">
    <text evidence="8">The sequence shown here is derived from an EMBL/GenBank/DDBJ whole genome shotgun (WGS) entry which is preliminary data.</text>
</comment>
<dbReference type="GO" id="GO:0000271">
    <property type="term" value="P:polysaccharide biosynthetic process"/>
    <property type="evidence" value="ECO:0007669"/>
    <property type="project" value="InterPro"/>
</dbReference>
<proteinExistence type="inferred from homology"/>
<keyword evidence="4 6" id="KW-1133">Transmembrane helix</keyword>
<feature type="domain" description="GtrA/DPMS transmembrane" evidence="7">
    <location>
        <begin position="17"/>
        <end position="132"/>
    </location>
</feature>
<keyword evidence="9" id="KW-1185">Reference proteome</keyword>
<dbReference type="InterPro" id="IPR051401">
    <property type="entry name" value="GtrA_CellWall_Glycosyl"/>
</dbReference>
<dbReference type="PANTHER" id="PTHR38459:SF1">
    <property type="entry name" value="PROPHAGE BACTOPRENOL-LINKED GLUCOSE TRANSLOCASE HOMOLOG"/>
    <property type="match status" value="1"/>
</dbReference>
<evidence type="ECO:0000259" key="7">
    <source>
        <dbReference type="Pfam" id="PF04138"/>
    </source>
</evidence>
<comment type="similarity">
    <text evidence="2">Belongs to the GtrA family.</text>
</comment>
<dbReference type="GO" id="GO:0005886">
    <property type="term" value="C:plasma membrane"/>
    <property type="evidence" value="ECO:0007669"/>
    <property type="project" value="TreeGrafter"/>
</dbReference>
<feature type="transmembrane region" description="Helical" evidence="6">
    <location>
        <begin position="103"/>
        <end position="126"/>
    </location>
</feature>
<evidence type="ECO:0000313" key="8">
    <source>
        <dbReference type="EMBL" id="MBC8585065.1"/>
    </source>
</evidence>
<evidence type="ECO:0000256" key="2">
    <source>
        <dbReference type="ARBA" id="ARBA00009399"/>
    </source>
</evidence>
<dbReference type="AlphaFoldDB" id="A0A926EMG7"/>
<feature type="transmembrane region" description="Helical" evidence="6">
    <location>
        <begin position="45"/>
        <end position="62"/>
    </location>
</feature>
<name>A0A926EMG7_9FIRM</name>
<evidence type="ECO:0000313" key="9">
    <source>
        <dbReference type="Proteomes" id="UP000623678"/>
    </source>
</evidence>
<dbReference type="RefSeq" id="WP_262394844.1">
    <property type="nucleotide sequence ID" value="NZ_JACRTD010000003.1"/>
</dbReference>
<evidence type="ECO:0000256" key="3">
    <source>
        <dbReference type="ARBA" id="ARBA00022692"/>
    </source>
</evidence>
<dbReference type="InterPro" id="IPR007267">
    <property type="entry name" value="GtrA_DPMS_TM"/>
</dbReference>
<dbReference type="PANTHER" id="PTHR38459">
    <property type="entry name" value="PROPHAGE BACTOPRENOL-LINKED GLUCOSE TRANSLOCASE HOMOLOG"/>
    <property type="match status" value="1"/>
</dbReference>